<feature type="repeat" description="PPR" evidence="2">
    <location>
        <begin position="218"/>
        <end position="252"/>
    </location>
</feature>
<evidence type="ECO:0000259" key="3">
    <source>
        <dbReference type="Pfam" id="PF23276"/>
    </source>
</evidence>
<evidence type="ECO:0000256" key="1">
    <source>
        <dbReference type="ARBA" id="ARBA00022737"/>
    </source>
</evidence>
<dbReference type="GO" id="GO:0000049">
    <property type="term" value="F:tRNA binding"/>
    <property type="evidence" value="ECO:0007669"/>
    <property type="project" value="TreeGrafter"/>
</dbReference>
<organism evidence="4">
    <name type="scientific">Phallusia mammillata</name>
    <dbReference type="NCBI Taxonomy" id="59560"/>
    <lineage>
        <taxon>Eukaryota</taxon>
        <taxon>Metazoa</taxon>
        <taxon>Chordata</taxon>
        <taxon>Tunicata</taxon>
        <taxon>Ascidiacea</taxon>
        <taxon>Phlebobranchia</taxon>
        <taxon>Ascidiidae</taxon>
        <taxon>Phallusia</taxon>
    </lineage>
</organism>
<dbReference type="PANTHER" id="PTHR24014:SF6">
    <property type="entry name" value="PENTATRICOPEPTIDE REPEAT-CONTAINING PROTEIN 1, MITOCHONDRIAL"/>
    <property type="match status" value="1"/>
</dbReference>
<feature type="repeat" description="PPR" evidence="2">
    <location>
        <begin position="145"/>
        <end position="179"/>
    </location>
</feature>
<evidence type="ECO:0000313" key="4">
    <source>
        <dbReference type="EMBL" id="CAB3265257.1"/>
    </source>
</evidence>
<accession>A0A6F9DP94</accession>
<sequence>MLCPNCVKLICVQSKILQRIIVHAQRQRNGLGSYKVLQEKLQWYSTNSNSKISSHTSYSSDFQVDADSQSGDTFGSYAQQKGIKVFERLPESTKDVAEEEEIVSGKNEPFWYHYECKKLAKLGKVDECLEMLETQMLKKDKVKPQNYNFAVVIGALGRVGDVNKAYNLYYKMKDYGLKPSLPCITSLFNAVGNSTQARDLVKVQKLQTELQEKNVRLHRNSYSALMKAYARHEGFQSTLQVFRQAIGNGFEPDAAYFSILLSSCKLDKKNGFLHAIQVWKTMTKLGIKPTGHVVTSFLQVVKCCEIGDVDEANRTLFQTSKPIVPDDYIRKYIRQFKWLKGQKSAPKPQNQTSDVPPLIESNTFQISDSKFQSSVDLDFGASPVSILSAPNKKSLNLLSESGDNQTVVSITSCPNPEDRLLLVGGYRNFLQLLKQHEIPGNVKIFTTLAEIMPDSYEDENHLISVAEKSKCELDVDFYNCIMRKRFKRKSDIEGKEIWDHILNKKLQPNFRSWCVYALSVKHFKEGKNFLSDLESNKVTPNALMMHTLIIGALKHRRKWDIPGSEEIFCPDYAYLSFLMSHMKNKGVLVNLDIVSALETAAATPRGYQKWSKPNPKLEKVIKSFREFYNKWLTEIHIKD</sequence>
<dbReference type="Gene3D" id="1.25.40.10">
    <property type="entry name" value="Tetratricopeptide repeat domain"/>
    <property type="match status" value="2"/>
</dbReference>
<feature type="domain" description="Pentatricopeptide repeat-containing protein-mitochondrial" evidence="3">
    <location>
        <begin position="135"/>
        <end position="244"/>
    </location>
</feature>
<proteinExistence type="evidence at transcript level"/>
<dbReference type="Pfam" id="PF23276">
    <property type="entry name" value="TPR_24"/>
    <property type="match status" value="1"/>
</dbReference>
<dbReference type="InterPro" id="IPR002885">
    <property type="entry name" value="PPR_rpt"/>
</dbReference>
<gene>
    <name evidence="4" type="primary">Ptcd1</name>
</gene>
<protein>
    <submittedName>
        <fullName evidence="4">Pentatricopeptide repeat-containing protein 1, mitochondrial</fullName>
    </submittedName>
</protein>
<dbReference type="InterPro" id="IPR011990">
    <property type="entry name" value="TPR-like_helical_dom_sf"/>
</dbReference>
<dbReference type="InterPro" id="IPR057027">
    <property type="entry name" value="TPR_mt"/>
</dbReference>
<dbReference type="PANTHER" id="PTHR24014">
    <property type="entry name" value="2-OXOGLUTARATE AND IRON-DEPENDENT OXYGENASE DOMAIN-CONTAINING PROTEIN 2"/>
    <property type="match status" value="1"/>
</dbReference>
<dbReference type="NCBIfam" id="TIGR00756">
    <property type="entry name" value="PPR"/>
    <property type="match status" value="1"/>
</dbReference>
<dbReference type="EMBL" id="LR789395">
    <property type="protein sequence ID" value="CAB3265257.1"/>
    <property type="molecule type" value="mRNA"/>
</dbReference>
<dbReference type="GO" id="GO:0005759">
    <property type="term" value="C:mitochondrial matrix"/>
    <property type="evidence" value="ECO:0007669"/>
    <property type="project" value="TreeGrafter"/>
</dbReference>
<keyword evidence="1" id="KW-0677">Repeat</keyword>
<dbReference type="AlphaFoldDB" id="A0A6F9DP94"/>
<evidence type="ECO:0000256" key="2">
    <source>
        <dbReference type="PROSITE-ProRule" id="PRU00708"/>
    </source>
</evidence>
<dbReference type="PROSITE" id="PS51375">
    <property type="entry name" value="PPR"/>
    <property type="match status" value="2"/>
</dbReference>
<dbReference type="GO" id="GO:0042780">
    <property type="term" value="P:tRNA 3'-end processing"/>
    <property type="evidence" value="ECO:0007669"/>
    <property type="project" value="TreeGrafter"/>
</dbReference>
<reference evidence="4" key="1">
    <citation type="submission" date="2020-04" db="EMBL/GenBank/DDBJ databases">
        <authorList>
            <person name="Neveu A P."/>
        </authorList>
    </citation>
    <scope>NUCLEOTIDE SEQUENCE</scope>
    <source>
        <tissue evidence="4">Whole embryo</tissue>
    </source>
</reference>
<name>A0A6F9DP94_9ASCI</name>